<name>A0A397VEL6_9GLOM</name>
<comment type="caution">
    <text evidence="1">The sequence shown here is derived from an EMBL/GenBank/DDBJ whole genome shotgun (WGS) entry which is preliminary data.</text>
</comment>
<dbReference type="AlphaFoldDB" id="A0A397VEL6"/>
<dbReference type="OrthoDB" id="2327721at2759"/>
<dbReference type="EMBL" id="QKWP01000391">
    <property type="protein sequence ID" value="RIB20915.1"/>
    <property type="molecule type" value="Genomic_DNA"/>
</dbReference>
<keyword evidence="2" id="KW-1185">Reference proteome</keyword>
<protein>
    <submittedName>
        <fullName evidence="1">Uncharacterized protein</fullName>
    </submittedName>
</protein>
<dbReference type="Proteomes" id="UP000266673">
    <property type="component" value="Unassembled WGS sequence"/>
</dbReference>
<evidence type="ECO:0000313" key="2">
    <source>
        <dbReference type="Proteomes" id="UP000266673"/>
    </source>
</evidence>
<sequence>MGKRIWYYKKTLNLAIATGRIEELYEIHKNFASEMEDEVVNKVKNGNNIAEFALTISNSTRVKTKGRPKGSNNVNLDIKGKRKQIPEHNQGVKENKVRRPRKILQDAVLNVSESSKSKERKCGICNRGGYNAHTCSKGS</sequence>
<gene>
    <name evidence="1" type="ORF">C2G38_2034822</name>
</gene>
<proteinExistence type="predicted"/>
<organism evidence="1 2">
    <name type="scientific">Gigaspora rosea</name>
    <dbReference type="NCBI Taxonomy" id="44941"/>
    <lineage>
        <taxon>Eukaryota</taxon>
        <taxon>Fungi</taxon>
        <taxon>Fungi incertae sedis</taxon>
        <taxon>Mucoromycota</taxon>
        <taxon>Glomeromycotina</taxon>
        <taxon>Glomeromycetes</taxon>
        <taxon>Diversisporales</taxon>
        <taxon>Gigasporaceae</taxon>
        <taxon>Gigaspora</taxon>
    </lineage>
</organism>
<accession>A0A397VEL6</accession>
<evidence type="ECO:0000313" key="1">
    <source>
        <dbReference type="EMBL" id="RIB20915.1"/>
    </source>
</evidence>
<reference evidence="1 2" key="1">
    <citation type="submission" date="2018-06" db="EMBL/GenBank/DDBJ databases">
        <title>Comparative genomics reveals the genomic features of Rhizophagus irregularis, R. cerebriforme, R. diaphanum and Gigaspora rosea, and their symbiotic lifestyle signature.</title>
        <authorList>
            <person name="Morin E."/>
            <person name="San Clemente H."/>
            <person name="Chen E.C.H."/>
            <person name="De La Providencia I."/>
            <person name="Hainaut M."/>
            <person name="Kuo A."/>
            <person name="Kohler A."/>
            <person name="Murat C."/>
            <person name="Tang N."/>
            <person name="Roy S."/>
            <person name="Loubradou J."/>
            <person name="Henrissat B."/>
            <person name="Grigoriev I.V."/>
            <person name="Corradi N."/>
            <person name="Roux C."/>
            <person name="Martin F.M."/>
        </authorList>
    </citation>
    <scope>NUCLEOTIDE SEQUENCE [LARGE SCALE GENOMIC DNA]</scope>
    <source>
        <strain evidence="1 2">DAOM 194757</strain>
    </source>
</reference>